<dbReference type="InterPro" id="IPR027417">
    <property type="entry name" value="P-loop_NTPase"/>
</dbReference>
<gene>
    <name evidence="3" type="primary">upp_1</name>
    <name evidence="3" type="ORF">LSUE1_G002185</name>
</gene>
<dbReference type="GO" id="GO:0036424">
    <property type="term" value="F:L-phosphoserine phosphatase activity"/>
    <property type="evidence" value="ECO:0007669"/>
    <property type="project" value="TreeGrafter"/>
</dbReference>
<dbReference type="SUPFAM" id="SSF56784">
    <property type="entry name" value="HAD-like"/>
    <property type="match status" value="1"/>
</dbReference>
<evidence type="ECO:0000313" key="4">
    <source>
        <dbReference type="Proteomes" id="UP000469558"/>
    </source>
</evidence>
<dbReference type="Pfam" id="PF13207">
    <property type="entry name" value="AAA_17"/>
    <property type="match status" value="1"/>
</dbReference>
<dbReference type="Pfam" id="PF12710">
    <property type="entry name" value="HAD"/>
    <property type="match status" value="1"/>
</dbReference>
<dbReference type="Gene3D" id="3.40.50.300">
    <property type="entry name" value="P-loop containing nucleotide triphosphate hydrolases"/>
    <property type="match status" value="1"/>
</dbReference>
<dbReference type="Proteomes" id="UP000469558">
    <property type="component" value="Unassembled WGS sequence"/>
</dbReference>
<feature type="region of interest" description="Disordered" evidence="1">
    <location>
        <begin position="1"/>
        <end position="32"/>
    </location>
</feature>
<dbReference type="EMBL" id="QGMK01000438">
    <property type="protein sequence ID" value="TVY81691.1"/>
    <property type="molecule type" value="Genomic_DNA"/>
</dbReference>
<evidence type="ECO:0000259" key="2">
    <source>
        <dbReference type="Pfam" id="PF14681"/>
    </source>
</evidence>
<organism evidence="3 4">
    <name type="scientific">Lachnellula suecica</name>
    <dbReference type="NCBI Taxonomy" id="602035"/>
    <lineage>
        <taxon>Eukaryota</taxon>
        <taxon>Fungi</taxon>
        <taxon>Dikarya</taxon>
        <taxon>Ascomycota</taxon>
        <taxon>Pezizomycotina</taxon>
        <taxon>Leotiomycetes</taxon>
        <taxon>Helotiales</taxon>
        <taxon>Lachnaceae</taxon>
        <taxon>Lachnellula</taxon>
    </lineage>
</organism>
<keyword evidence="4" id="KW-1185">Reference proteome</keyword>
<proteinExistence type="predicted"/>
<comment type="caution">
    <text evidence="3">The sequence shown here is derived from an EMBL/GenBank/DDBJ whole genome shotgun (WGS) entry which is preliminary data.</text>
</comment>
<dbReference type="GO" id="GO:0005737">
    <property type="term" value="C:cytoplasm"/>
    <property type="evidence" value="ECO:0007669"/>
    <property type="project" value="TreeGrafter"/>
</dbReference>
<keyword evidence="3" id="KW-0808">Transferase</keyword>
<dbReference type="GO" id="GO:0000287">
    <property type="term" value="F:magnesium ion binding"/>
    <property type="evidence" value="ECO:0007669"/>
    <property type="project" value="TreeGrafter"/>
</dbReference>
<dbReference type="Gene3D" id="3.40.50.2020">
    <property type="match status" value="1"/>
</dbReference>
<reference evidence="3 4" key="1">
    <citation type="submission" date="2018-05" db="EMBL/GenBank/DDBJ databases">
        <title>Genome sequencing and assembly of the regulated plant pathogen Lachnellula willkommii and related sister species for the development of diagnostic species identification markers.</title>
        <authorList>
            <person name="Giroux E."/>
            <person name="Bilodeau G."/>
        </authorList>
    </citation>
    <scope>NUCLEOTIDE SEQUENCE [LARGE SCALE GENOMIC DNA]</scope>
    <source>
        <strain evidence="3 4">CBS 268.59</strain>
    </source>
</reference>
<dbReference type="GO" id="GO:0016757">
    <property type="term" value="F:glycosyltransferase activity"/>
    <property type="evidence" value="ECO:0007669"/>
    <property type="project" value="UniProtKB-KW"/>
</dbReference>
<dbReference type="InterPro" id="IPR050582">
    <property type="entry name" value="HAD-like_SerB"/>
</dbReference>
<dbReference type="InterPro" id="IPR023214">
    <property type="entry name" value="HAD_sf"/>
</dbReference>
<dbReference type="PANTHER" id="PTHR43344:SF20">
    <property type="entry name" value="URACIL PHOSPHORIBOSYLTRANSFERASE"/>
    <property type="match status" value="1"/>
</dbReference>
<dbReference type="InterPro" id="IPR036412">
    <property type="entry name" value="HAD-like_sf"/>
</dbReference>
<dbReference type="CDD" id="cd06223">
    <property type="entry name" value="PRTases_typeI"/>
    <property type="match status" value="1"/>
</dbReference>
<dbReference type="Gene3D" id="3.40.50.1000">
    <property type="entry name" value="HAD superfamily/HAD-like"/>
    <property type="match status" value="1"/>
</dbReference>
<keyword evidence="3" id="KW-0328">Glycosyltransferase</keyword>
<dbReference type="SUPFAM" id="SSF52540">
    <property type="entry name" value="P-loop containing nucleoside triphosphate hydrolases"/>
    <property type="match status" value="1"/>
</dbReference>
<evidence type="ECO:0000256" key="1">
    <source>
        <dbReference type="SAM" id="MobiDB-lite"/>
    </source>
</evidence>
<dbReference type="AlphaFoldDB" id="A0A8T9C7T3"/>
<sequence>MTTTNISSTSSALHPDTQSSQSPVTPSRSASDSTNKAVVIGLFGVDGSGKTHLLRQLEKELEDEPFVFYDGSQIIDEVVLDGGLKAFQKMTAEKKKEWRKVAIDTIAQRSVDSGKAAVVAGHYLFWKDGKPEVAWTPDDAEVYNHILYLDVPVEIVLDQTQKDEERNRSNVPVDQLKEWQALEKNALQDECPKHDILFSLLTKSRIDDLNYVSALMKDFQQHSEKGSLDLAKSKLDEALIGKGKVETVLVFDADKTLTQEDTGKSFWDEAVDRSQGSKSDDRSVEKMFGGPLEYSYTAFRQAVLLYEEIANDAEYELICEKVASTVIMHPEFLSLLRLAESQKHVGTVVVTCGLRLLWEKVIERYDLSKTVKIIGGGRISDGYVVTAEVKAALVEHLQETHKMYVAAFGDSQLDLKMMLKADRSVVVVGNKKTRSKSMDKHTRLYFRAIHHPGWTLRPFQSWEIMDWDFLDTFIRSDRPGRSNANIKVIQATPRGSTKILATSTRDSNIAGPALRESHRRIGFYLATEFLTDLIGLEVYPMMSVQDKKIEGHRLAHEAHTSIVPLMRGGEPMAFGVSDAFPLAMFVHAKEPENLKVGNLQGQRTVILVDSVVNSGKSVIEFVQHIRKLSPRIRIVVVAAVVQDEAVKNLQEKLTLSESFDLVALRFSKNKFVGSGKTDTGDRLFNTTHLG</sequence>
<feature type="domain" description="Phosphoribosyltransferase" evidence="2">
    <location>
        <begin position="496"/>
        <end position="686"/>
    </location>
</feature>
<name>A0A8T9C7T3_9HELO</name>
<dbReference type="InterPro" id="IPR000836">
    <property type="entry name" value="PRTase_dom"/>
</dbReference>
<protein>
    <submittedName>
        <fullName evidence="3">Uracil phosphoribosyltransferase</fullName>
    </submittedName>
</protein>
<dbReference type="Pfam" id="PF14681">
    <property type="entry name" value="UPRTase"/>
    <property type="match status" value="1"/>
</dbReference>
<evidence type="ECO:0000313" key="3">
    <source>
        <dbReference type="EMBL" id="TVY81691.1"/>
    </source>
</evidence>
<dbReference type="InterPro" id="IPR029057">
    <property type="entry name" value="PRTase-like"/>
</dbReference>
<dbReference type="OrthoDB" id="5416609at2759"/>
<accession>A0A8T9C7T3</accession>
<dbReference type="PANTHER" id="PTHR43344">
    <property type="entry name" value="PHOSPHOSERINE PHOSPHATASE"/>
    <property type="match status" value="1"/>
</dbReference>
<dbReference type="SUPFAM" id="SSF53271">
    <property type="entry name" value="PRTase-like"/>
    <property type="match status" value="1"/>
</dbReference>
<dbReference type="GO" id="GO:0006564">
    <property type="term" value="P:L-serine biosynthetic process"/>
    <property type="evidence" value="ECO:0007669"/>
    <property type="project" value="TreeGrafter"/>
</dbReference>